<protein>
    <submittedName>
        <fullName evidence="2">Uncharacterized protein</fullName>
    </submittedName>
</protein>
<reference evidence="2 3" key="1">
    <citation type="submission" date="2018-06" db="EMBL/GenBank/DDBJ databases">
        <title>Genomic Encyclopedia of Type Strains, Phase IV (KMG-IV): sequencing the most valuable type-strain genomes for metagenomic binning, comparative biology and taxonomic classification.</title>
        <authorList>
            <person name="Goeker M."/>
        </authorList>
    </citation>
    <scope>NUCLEOTIDE SEQUENCE [LARGE SCALE GENOMIC DNA]</scope>
    <source>
        <strain evidence="2 3">DSM 25532</strain>
    </source>
</reference>
<organism evidence="2 3">
    <name type="scientific">Roseimicrobium gellanilyticum</name>
    <dbReference type="NCBI Taxonomy" id="748857"/>
    <lineage>
        <taxon>Bacteria</taxon>
        <taxon>Pseudomonadati</taxon>
        <taxon>Verrucomicrobiota</taxon>
        <taxon>Verrucomicrobiia</taxon>
        <taxon>Verrucomicrobiales</taxon>
        <taxon>Verrucomicrobiaceae</taxon>
        <taxon>Roseimicrobium</taxon>
    </lineage>
</organism>
<evidence type="ECO:0000313" key="2">
    <source>
        <dbReference type="EMBL" id="RBP37002.1"/>
    </source>
</evidence>
<gene>
    <name evidence="2" type="ORF">DES53_115143</name>
</gene>
<accession>A0A366H5T9</accession>
<dbReference type="Proteomes" id="UP000253426">
    <property type="component" value="Unassembled WGS sequence"/>
</dbReference>
<feature type="compositionally biased region" description="Basic residues" evidence="1">
    <location>
        <begin position="1"/>
        <end position="15"/>
    </location>
</feature>
<dbReference type="OrthoDB" id="200409at2"/>
<dbReference type="EMBL" id="QNRR01000015">
    <property type="protein sequence ID" value="RBP37002.1"/>
    <property type="molecule type" value="Genomic_DNA"/>
</dbReference>
<keyword evidence="3" id="KW-1185">Reference proteome</keyword>
<sequence>MTKAKIITKGKKRKGVGGVAKRPVDGRAVQVSPEAVDEVGVLPCPVPTDPAMGDKTPEVMAWYREHRPEEFRRRYGNRVCPEVDDVVRCGVMGDDDAMGPVSDFEDDEVVVVKPRVIMG</sequence>
<feature type="region of interest" description="Disordered" evidence="1">
    <location>
        <begin position="1"/>
        <end position="21"/>
    </location>
</feature>
<dbReference type="RefSeq" id="WP_113961774.1">
    <property type="nucleotide sequence ID" value="NZ_QNRR01000015.1"/>
</dbReference>
<proteinExistence type="predicted"/>
<comment type="caution">
    <text evidence="2">The sequence shown here is derived from an EMBL/GenBank/DDBJ whole genome shotgun (WGS) entry which is preliminary data.</text>
</comment>
<evidence type="ECO:0000313" key="3">
    <source>
        <dbReference type="Proteomes" id="UP000253426"/>
    </source>
</evidence>
<dbReference type="AlphaFoldDB" id="A0A366H5T9"/>
<evidence type="ECO:0000256" key="1">
    <source>
        <dbReference type="SAM" id="MobiDB-lite"/>
    </source>
</evidence>
<name>A0A366H5T9_9BACT</name>